<protein>
    <submittedName>
        <fullName evidence="1">Uncharacterized protein</fullName>
    </submittedName>
</protein>
<dbReference type="SUPFAM" id="SSF54373">
    <property type="entry name" value="FAD-linked reductases, C-terminal domain"/>
    <property type="match status" value="1"/>
</dbReference>
<evidence type="ECO:0000313" key="1">
    <source>
        <dbReference type="EMBL" id="MBT9317848.1"/>
    </source>
</evidence>
<dbReference type="RefSeq" id="WP_215610911.1">
    <property type="nucleotide sequence ID" value="NZ_JADOES010000061.1"/>
</dbReference>
<reference evidence="1" key="1">
    <citation type="submission" date="2020-11" db="EMBL/GenBank/DDBJ databases">
        <authorList>
            <person name="Konstantinou D."/>
            <person name="Gkelis S."/>
            <person name="Popin R."/>
            <person name="Fewer D."/>
            <person name="Sivonen K."/>
        </authorList>
    </citation>
    <scope>NUCLEOTIDE SEQUENCE</scope>
    <source>
        <strain evidence="1">TAU-MAC 1115</strain>
    </source>
</reference>
<keyword evidence="2" id="KW-1185">Reference proteome</keyword>
<comment type="caution">
    <text evidence="1">The sequence shown here is derived from an EMBL/GenBank/DDBJ whole genome shotgun (WGS) entry which is preliminary data.</text>
</comment>
<dbReference type="AlphaFoldDB" id="A0A947GM86"/>
<reference evidence="1" key="2">
    <citation type="journal article" date="2021" name="Mar. Drugs">
        <title>Genome Reduction and Secondary Metabolism of the Marine Sponge-Associated Cyanobacterium Leptothoe.</title>
        <authorList>
            <person name="Konstantinou D."/>
            <person name="Popin R.V."/>
            <person name="Fewer D.P."/>
            <person name="Sivonen K."/>
            <person name="Gkelis S."/>
        </authorList>
    </citation>
    <scope>NUCLEOTIDE SEQUENCE</scope>
    <source>
        <strain evidence="1">TAU-MAC 1115</strain>
    </source>
</reference>
<dbReference type="Gene3D" id="3.90.660.10">
    <property type="match status" value="1"/>
</dbReference>
<name>A0A947GM86_9CYAN</name>
<dbReference type="EMBL" id="JADOES010000061">
    <property type="protein sequence ID" value="MBT9317848.1"/>
    <property type="molecule type" value="Genomic_DNA"/>
</dbReference>
<proteinExistence type="predicted"/>
<gene>
    <name evidence="1" type="ORF">IXB50_20730</name>
</gene>
<organism evidence="1 2">
    <name type="scientific">Leptothoe spongobia TAU-MAC 1115</name>
    <dbReference type="NCBI Taxonomy" id="1967444"/>
    <lineage>
        <taxon>Bacteria</taxon>
        <taxon>Bacillati</taxon>
        <taxon>Cyanobacteriota</taxon>
        <taxon>Cyanophyceae</taxon>
        <taxon>Nodosilineales</taxon>
        <taxon>Cymatolegaceae</taxon>
        <taxon>Leptothoe</taxon>
        <taxon>Leptothoe spongobia</taxon>
    </lineage>
</organism>
<evidence type="ECO:0000313" key="2">
    <source>
        <dbReference type="Proteomes" id="UP000717364"/>
    </source>
</evidence>
<accession>A0A947GM86</accession>
<sequence length="216" mass="23625">MPFLEKILSERLQSRDSQGGFSEDFKRALHAVYAAQANNEETKRFLACTTKVGWQADRSLWQGKPFEIHVEAGEKEEGKSVLTVDDSEIGVVPIYGGISWTDHPITQIWYPSDAYHDRKGVLTGAYNFSTDACHSGHLSVEGRLEEARNGAARFSQTFADGLENGVAIAWQNMAHIKGAGLSGTMSETASTTAFATTTRSFKVPGSMVLRANAYIS</sequence>
<dbReference type="Proteomes" id="UP000717364">
    <property type="component" value="Unassembled WGS sequence"/>
</dbReference>